<dbReference type="PANTHER" id="PTHR21301">
    <property type="entry name" value="REVERSE TRANSCRIPTASE"/>
    <property type="match status" value="1"/>
</dbReference>
<feature type="non-terminal residue" evidence="1">
    <location>
        <position position="1"/>
    </location>
</feature>
<proteinExistence type="predicted"/>
<accession>A0A974GZ74</accession>
<evidence type="ECO:0008006" key="2">
    <source>
        <dbReference type="Google" id="ProtNLM"/>
    </source>
</evidence>
<dbReference type="EMBL" id="KV467334">
    <property type="protein sequence ID" value="OCT56238.1"/>
    <property type="molecule type" value="Genomic_DNA"/>
</dbReference>
<sequence>RSLKDKLCPSDNLVGKKQSLFLSNPKKGTFPCLNRICCTSIIKGNTVGHPTKGTAIKLNDYVTCESNDVIYMLKCPCGQVYIGETTRAVTEPIKEHRGNIRNFIPVSRRFSNSCHNLKQLKWCVVEKVHQPGRGGNTKTILSQREAYGITQMNTMSPIGMNDSWSINSFM</sequence>
<dbReference type="Proteomes" id="UP000694892">
    <property type="component" value="Unassembled WGS sequence"/>
</dbReference>
<dbReference type="PANTHER" id="PTHR21301:SF12">
    <property type="match status" value="1"/>
</dbReference>
<protein>
    <recommendedName>
        <fullName evidence="2">GIY-YIG domain-containing protein</fullName>
    </recommendedName>
</protein>
<organism evidence="1">
    <name type="scientific">Xenopus laevis</name>
    <name type="common">African clawed frog</name>
    <dbReference type="NCBI Taxonomy" id="8355"/>
    <lineage>
        <taxon>Eukaryota</taxon>
        <taxon>Metazoa</taxon>
        <taxon>Chordata</taxon>
        <taxon>Craniata</taxon>
        <taxon>Vertebrata</taxon>
        <taxon>Euteleostomi</taxon>
        <taxon>Amphibia</taxon>
        <taxon>Batrachia</taxon>
        <taxon>Anura</taxon>
        <taxon>Pipoidea</taxon>
        <taxon>Pipidae</taxon>
        <taxon>Xenopodinae</taxon>
        <taxon>Xenopus</taxon>
        <taxon>Xenopus</taxon>
    </lineage>
</organism>
<evidence type="ECO:0000313" key="1">
    <source>
        <dbReference type="EMBL" id="OCT56238.1"/>
    </source>
</evidence>
<gene>
    <name evidence="1" type="ORF">XELAEV_18000434mg</name>
</gene>
<name>A0A974GZ74_XENLA</name>
<dbReference type="AlphaFoldDB" id="A0A974GZ74"/>
<reference evidence="1" key="1">
    <citation type="submission" date="2016-05" db="EMBL/GenBank/DDBJ databases">
        <title>WGS assembly of Xenopus laevis.</title>
        <authorList>
            <person name="Session A."/>
            <person name="Uno Y."/>
            <person name="Kwon T."/>
            <person name="Chapman J."/>
            <person name="Toyoda A."/>
            <person name="Takahashi S."/>
            <person name="Fukui A."/>
            <person name="Hikosaka A."/>
            <person name="Putnam N."/>
            <person name="Stites J."/>
            <person name="Van Heeringen S."/>
            <person name="Quigley I."/>
            <person name="Heinz S."/>
            <person name="Hellsten U."/>
            <person name="Lyons J."/>
            <person name="Suzuki A."/>
            <person name="Kondo M."/>
            <person name="Ogino H."/>
            <person name="Ochi H."/>
            <person name="Bogdanovic O."/>
            <person name="Lister R."/>
            <person name="Georgiou G."/>
            <person name="Paranjpe S."/>
            <person name="Van Kruijsbergen I."/>
            <person name="Mozaffari S."/>
            <person name="Shu S."/>
            <person name="Schmutz J."/>
            <person name="Jenkins J."/>
            <person name="Grimwood J."/>
            <person name="Carlson J."/>
            <person name="Mitros T."/>
            <person name="Simakov O."/>
            <person name="Heald R."/>
            <person name="Miller K."/>
            <person name="Haudenschild C."/>
            <person name="Kuroki Y."/>
            <person name="Tanaka T."/>
            <person name="Michiue T."/>
            <person name="Watanabe M."/>
            <person name="Kinoshita T."/>
            <person name="Ohta Y."/>
            <person name="Mawaribuchi S."/>
            <person name="Suzuki Y."/>
            <person name="Haramoto Y."/>
            <person name="Yamamoto T."/>
            <person name="Takagi C."/>
            <person name="Kitzman J."/>
            <person name="Shendure J."/>
            <person name="Nakayama T."/>
            <person name="Izutsu Y."/>
            <person name="Robert J."/>
            <person name="Dichmann D."/>
            <person name="Flajnik M."/>
            <person name="Houston D."/>
            <person name="Marcotte E."/>
            <person name="Wallingford J."/>
            <person name="Ito Y."/>
            <person name="Asashima M."/>
            <person name="Ueno N."/>
            <person name="Matsuda Y."/>
            <person name="Jan Veenstra G."/>
            <person name="Fujiyama A."/>
            <person name="Harland R."/>
            <person name="Taira M."/>
            <person name="Rokhsar D.S."/>
        </authorList>
    </citation>
    <scope>NUCLEOTIDE SEQUENCE</scope>
    <source>
        <strain evidence="1">J</strain>
        <tissue evidence="1">Blood</tissue>
    </source>
</reference>